<feature type="compositionally biased region" description="Basic residues" evidence="1">
    <location>
        <begin position="240"/>
        <end position="258"/>
    </location>
</feature>
<proteinExistence type="predicted"/>
<feature type="compositionally biased region" description="Polar residues" evidence="1">
    <location>
        <begin position="16"/>
        <end position="25"/>
    </location>
</feature>
<feature type="compositionally biased region" description="Basic residues" evidence="1">
    <location>
        <begin position="213"/>
        <end position="222"/>
    </location>
</feature>
<evidence type="ECO:0000256" key="1">
    <source>
        <dbReference type="SAM" id="MobiDB-lite"/>
    </source>
</evidence>
<accession>A0A8H3I0P3</accession>
<dbReference type="Proteomes" id="UP000664534">
    <property type="component" value="Unassembled WGS sequence"/>
</dbReference>
<dbReference type="EMBL" id="CAJPDT010000007">
    <property type="protein sequence ID" value="CAF9910417.1"/>
    <property type="molecule type" value="Genomic_DNA"/>
</dbReference>
<organism evidence="2 3">
    <name type="scientific">Imshaugia aleurites</name>
    <dbReference type="NCBI Taxonomy" id="172621"/>
    <lineage>
        <taxon>Eukaryota</taxon>
        <taxon>Fungi</taxon>
        <taxon>Dikarya</taxon>
        <taxon>Ascomycota</taxon>
        <taxon>Pezizomycotina</taxon>
        <taxon>Lecanoromycetes</taxon>
        <taxon>OSLEUM clade</taxon>
        <taxon>Lecanoromycetidae</taxon>
        <taxon>Lecanorales</taxon>
        <taxon>Lecanorineae</taxon>
        <taxon>Parmeliaceae</taxon>
        <taxon>Imshaugia</taxon>
    </lineage>
</organism>
<feature type="compositionally biased region" description="Polar residues" evidence="1">
    <location>
        <begin position="429"/>
        <end position="445"/>
    </location>
</feature>
<name>A0A8H3I0P3_9LECA</name>
<feature type="region of interest" description="Disordered" evidence="1">
    <location>
        <begin position="1"/>
        <end position="266"/>
    </location>
</feature>
<gene>
    <name evidence="2" type="ORF">IMSHALPRED_009193</name>
</gene>
<evidence type="ECO:0000313" key="3">
    <source>
        <dbReference type="Proteomes" id="UP000664534"/>
    </source>
</evidence>
<feature type="region of interest" description="Disordered" evidence="1">
    <location>
        <begin position="318"/>
        <end position="617"/>
    </location>
</feature>
<feature type="compositionally biased region" description="Polar residues" evidence="1">
    <location>
        <begin position="354"/>
        <end position="372"/>
    </location>
</feature>
<feature type="compositionally biased region" description="Basic residues" evidence="1">
    <location>
        <begin position="65"/>
        <end position="75"/>
    </location>
</feature>
<sequence>MSDAERQSPRTAICNWLQSTDSKSTARPADAFPEQQSIEQRSRHHSRRQRTTRYPSETRDQRDKKPGRKHQRHQASRSQQGRVPDQVLLVNAHEAQPQRENPAVNSNRPGLAERLGLHAPFRTLKDHSNNDTIDFQGHPRKRRRSRSSTSSYLEPAAANDFSDNGRDRPSHATRSRTASSGPALRDRDKDTSPTTSHGSKTMLQSPEKLLKSYARRPRHKTRQDRYELKDNNRDSEKTKRTAKRQRGGKKQKKHKRKEKSGAALMHDFTAQNVAHDRLTMKPAQTLGLFGKGRASSPVRRRGLPDLAFTEMTFLASRREKPKDSLEDSFNRLSNQKKRRKSTKATDTEAEISRYFTSAKPTSLEVTSSYGQKRQQDRRRSRDHESPQACIDLPDRPFLGFGSCGPNTSISPAKLPLNKSPKSLRLRDSPSLTRSTSYLTWSQSGAPSYAPTPDRRPRVEPLASSKLSNRKCTSPAPHRRQHSVPPVFPSCVQTTSSGTQHAASRPSPRHEIANQAPGQSSESRLATSERLGSREKIQVHGDTGTVQLDAARVSQGTEDSVPDTANPAEAATHDGSNSALQLRNEAACQSSGCEPRYEPQAHDVPPLSDQKPINSPHKDQLDDILEALLRECNTVSDLDSRATSIHGNLHVSEEARIPDRAQHYSPVSARALVNNVYALERPASALKSTSKPRSASLQQPSAHDGARSTLTPSSGGLNSFNRPSSGYTRGHITIPTQIQLDSLNAWNFYESMYEGQQEQVDLRPEASRELRQPYTAVRADDTILSGETDHAASSNEYTKDIFPMEERDEVHDDRLHSYETLQEEDEDGNHEGIGHGEWDDEFGDRFIDHGASYNSEGPIFDEPQEGWNHGFNGHQQRVENVDRERSLALRANHQLFTTNMPGTYSSRRPDHTSNMKHGFEGFANAQVHALDPPLSDFWTPHKLY</sequence>
<dbReference type="OrthoDB" id="2537141at2759"/>
<feature type="compositionally biased region" description="Basic and acidic residues" evidence="1">
    <location>
        <begin position="318"/>
        <end position="329"/>
    </location>
</feature>
<feature type="compositionally biased region" description="Polar residues" evidence="1">
    <location>
        <begin position="685"/>
        <end position="700"/>
    </location>
</feature>
<comment type="caution">
    <text evidence="2">The sequence shown here is derived from an EMBL/GenBank/DDBJ whole genome shotgun (WGS) entry which is preliminary data.</text>
</comment>
<feature type="compositionally biased region" description="Polar residues" evidence="1">
    <location>
        <begin position="573"/>
        <end position="591"/>
    </location>
</feature>
<reference evidence="2" key="1">
    <citation type="submission" date="2021-03" db="EMBL/GenBank/DDBJ databases">
        <authorList>
            <person name="Tagirdzhanova G."/>
        </authorList>
    </citation>
    <scope>NUCLEOTIDE SEQUENCE</scope>
</reference>
<feature type="compositionally biased region" description="Polar residues" evidence="1">
    <location>
        <begin position="490"/>
        <end position="501"/>
    </location>
</feature>
<feature type="compositionally biased region" description="Basic residues" evidence="1">
    <location>
        <begin position="42"/>
        <end position="51"/>
    </location>
</feature>
<feature type="compositionally biased region" description="Polar residues" evidence="1">
    <location>
        <begin position="707"/>
        <end position="723"/>
    </location>
</feature>
<feature type="compositionally biased region" description="Polar residues" evidence="1">
    <location>
        <begin position="515"/>
        <end position="525"/>
    </location>
</feature>
<protein>
    <submittedName>
        <fullName evidence="2">Uncharacterized protein</fullName>
    </submittedName>
</protein>
<feature type="compositionally biased region" description="Basic and acidic residues" evidence="1">
    <location>
        <begin position="373"/>
        <end position="385"/>
    </location>
</feature>
<feature type="region of interest" description="Disordered" evidence="1">
    <location>
        <begin position="683"/>
        <end position="723"/>
    </location>
</feature>
<evidence type="ECO:0000313" key="2">
    <source>
        <dbReference type="EMBL" id="CAF9910417.1"/>
    </source>
</evidence>
<feature type="compositionally biased region" description="Basic and acidic residues" evidence="1">
    <location>
        <begin position="223"/>
        <end position="239"/>
    </location>
</feature>
<feature type="compositionally biased region" description="Polar residues" evidence="1">
    <location>
        <begin position="192"/>
        <end position="204"/>
    </location>
</feature>
<dbReference type="AlphaFoldDB" id="A0A8H3I0P3"/>
<keyword evidence="3" id="KW-1185">Reference proteome</keyword>